<dbReference type="SMART" id="SM00034">
    <property type="entry name" value="CLECT"/>
    <property type="match status" value="1"/>
</dbReference>
<evidence type="ECO:0000259" key="4">
    <source>
        <dbReference type="PROSITE" id="PS50041"/>
    </source>
</evidence>
<dbReference type="PROSITE" id="PS50041">
    <property type="entry name" value="C_TYPE_LECTIN_2"/>
    <property type="match status" value="1"/>
</dbReference>
<evidence type="ECO:0000256" key="1">
    <source>
        <dbReference type="ARBA" id="ARBA00023157"/>
    </source>
</evidence>
<feature type="domain" description="C-type lectin" evidence="4">
    <location>
        <begin position="158"/>
        <end position="274"/>
    </location>
</feature>
<gene>
    <name evidence="5" type="ORF">PEVE_00022368</name>
</gene>
<accession>A0ABN8SP72</accession>
<dbReference type="PROSITE" id="PS50026">
    <property type="entry name" value="EGF_3"/>
    <property type="match status" value="1"/>
</dbReference>
<evidence type="ECO:0008006" key="7">
    <source>
        <dbReference type="Google" id="ProtNLM"/>
    </source>
</evidence>
<dbReference type="EMBL" id="CALNXI010002993">
    <property type="protein sequence ID" value="CAH3191744.1"/>
    <property type="molecule type" value="Genomic_DNA"/>
</dbReference>
<feature type="disulfide bond" evidence="2">
    <location>
        <begin position="124"/>
        <end position="133"/>
    </location>
</feature>
<dbReference type="InterPro" id="IPR001304">
    <property type="entry name" value="C-type_lectin-like"/>
</dbReference>
<evidence type="ECO:0000256" key="2">
    <source>
        <dbReference type="PROSITE-ProRule" id="PRU00076"/>
    </source>
</evidence>
<protein>
    <recommendedName>
        <fullName evidence="7">C-type lectin domain-containing protein</fullName>
    </recommendedName>
</protein>
<dbReference type="SUPFAM" id="SSF56436">
    <property type="entry name" value="C-type lectin-like"/>
    <property type="match status" value="1"/>
</dbReference>
<dbReference type="Proteomes" id="UP001159427">
    <property type="component" value="Unassembled WGS sequence"/>
</dbReference>
<dbReference type="CDD" id="cd00037">
    <property type="entry name" value="CLECT"/>
    <property type="match status" value="1"/>
</dbReference>
<organism evidence="5 6">
    <name type="scientific">Porites evermanni</name>
    <dbReference type="NCBI Taxonomy" id="104178"/>
    <lineage>
        <taxon>Eukaryota</taxon>
        <taxon>Metazoa</taxon>
        <taxon>Cnidaria</taxon>
        <taxon>Anthozoa</taxon>
        <taxon>Hexacorallia</taxon>
        <taxon>Scleractinia</taxon>
        <taxon>Fungiina</taxon>
        <taxon>Poritidae</taxon>
        <taxon>Porites</taxon>
    </lineage>
</organism>
<dbReference type="InterPro" id="IPR016187">
    <property type="entry name" value="CTDL_fold"/>
</dbReference>
<feature type="non-terminal residue" evidence="5">
    <location>
        <position position="1"/>
    </location>
</feature>
<evidence type="ECO:0000313" key="6">
    <source>
        <dbReference type="Proteomes" id="UP001159427"/>
    </source>
</evidence>
<dbReference type="PROSITE" id="PS00022">
    <property type="entry name" value="EGF_1"/>
    <property type="match status" value="1"/>
</dbReference>
<dbReference type="InterPro" id="IPR050111">
    <property type="entry name" value="C-type_lectin/snaclec_domain"/>
</dbReference>
<name>A0ABN8SP72_9CNID</name>
<dbReference type="Pfam" id="PF00059">
    <property type="entry name" value="Lectin_C"/>
    <property type="match status" value="1"/>
</dbReference>
<dbReference type="Gene3D" id="3.10.100.10">
    <property type="entry name" value="Mannose-Binding Protein A, subunit A"/>
    <property type="match status" value="1"/>
</dbReference>
<evidence type="ECO:0000313" key="5">
    <source>
        <dbReference type="EMBL" id="CAH3191744.1"/>
    </source>
</evidence>
<dbReference type="PROSITE" id="PS00615">
    <property type="entry name" value="C_TYPE_LECTIN_1"/>
    <property type="match status" value="1"/>
</dbReference>
<dbReference type="InterPro" id="IPR018378">
    <property type="entry name" value="C-type_lectin_CS"/>
</dbReference>
<sequence>YLFFSTVLATEYNRVLIFKGPIEGKILLGHVIRTEKVPNEGSCRVKCFLEPNCVSINVGPVDDQGQRPCELNDFTAESASQTGLEERTGHIHYAVENFCHSSSCPGENFICQVGFTAKHYRCVCVDGFKGEKCDEGMPPHVDFVISMLSSCKAQWATFGSSKYNLCKSPQKWKNAKLICQHFGSKLVKIESEKENEFIKREYLSSEGPYWIGLSDSDSEGEWKWTDGTGLTGYQKWKSGQPNNKDGRHDCVAVYEGKAKWNDVRCSRKLGFICEK</sequence>
<reference evidence="5 6" key="1">
    <citation type="submission" date="2022-05" db="EMBL/GenBank/DDBJ databases">
        <authorList>
            <consortium name="Genoscope - CEA"/>
            <person name="William W."/>
        </authorList>
    </citation>
    <scope>NUCLEOTIDE SEQUENCE [LARGE SCALE GENOMIC DNA]</scope>
</reference>
<dbReference type="InterPro" id="IPR016186">
    <property type="entry name" value="C-type_lectin-like/link_sf"/>
</dbReference>
<comment type="caution">
    <text evidence="2">Lacks conserved residue(s) required for the propagation of feature annotation.</text>
</comment>
<proteinExistence type="predicted"/>
<dbReference type="PROSITE" id="PS01186">
    <property type="entry name" value="EGF_2"/>
    <property type="match status" value="1"/>
</dbReference>
<keyword evidence="6" id="KW-1185">Reference proteome</keyword>
<dbReference type="PANTHER" id="PTHR22803">
    <property type="entry name" value="MANNOSE, PHOSPHOLIPASE, LECTIN RECEPTOR RELATED"/>
    <property type="match status" value="1"/>
</dbReference>
<feature type="domain" description="EGF-like" evidence="3">
    <location>
        <begin position="95"/>
        <end position="134"/>
    </location>
</feature>
<evidence type="ECO:0000259" key="3">
    <source>
        <dbReference type="PROSITE" id="PS50026"/>
    </source>
</evidence>
<keyword evidence="2" id="KW-0245">EGF-like domain</keyword>
<comment type="caution">
    <text evidence="5">The sequence shown here is derived from an EMBL/GenBank/DDBJ whole genome shotgun (WGS) entry which is preliminary data.</text>
</comment>
<keyword evidence="1 2" id="KW-1015">Disulfide bond</keyword>
<dbReference type="InterPro" id="IPR000742">
    <property type="entry name" value="EGF"/>
</dbReference>